<accession>A0A9D4BPB8</accession>
<dbReference type="AlphaFoldDB" id="A0A9D4BPB8"/>
<dbReference type="EMBL" id="JAIWYP010000014">
    <property type="protein sequence ID" value="KAH3711406.1"/>
    <property type="molecule type" value="Genomic_DNA"/>
</dbReference>
<evidence type="ECO:0000313" key="2">
    <source>
        <dbReference type="Proteomes" id="UP000828390"/>
    </source>
</evidence>
<name>A0A9D4BPB8_DREPO</name>
<evidence type="ECO:0000313" key="1">
    <source>
        <dbReference type="EMBL" id="KAH3711406.1"/>
    </source>
</evidence>
<reference evidence="1" key="2">
    <citation type="submission" date="2020-11" db="EMBL/GenBank/DDBJ databases">
        <authorList>
            <person name="McCartney M.A."/>
            <person name="Auch B."/>
            <person name="Kono T."/>
            <person name="Mallez S."/>
            <person name="Becker A."/>
            <person name="Gohl D.M."/>
            <person name="Silverstein K.A.T."/>
            <person name="Koren S."/>
            <person name="Bechman K.B."/>
            <person name="Herman A."/>
            <person name="Abrahante J.E."/>
            <person name="Garbe J."/>
        </authorList>
    </citation>
    <scope>NUCLEOTIDE SEQUENCE</scope>
    <source>
        <strain evidence="1">Duluth1</strain>
        <tissue evidence="1">Whole animal</tissue>
    </source>
</reference>
<sequence>MTIRFLWKKNVTWKNKALECDTCKTWFHLPCLEDMSGTMDISGTVFHMVFQISLVVSSNSLPLTNYFSIPIPDHPLAREGNCLWATELLWAP</sequence>
<protein>
    <submittedName>
        <fullName evidence="1">Uncharacterized protein</fullName>
    </submittedName>
</protein>
<dbReference type="CDD" id="cd15489">
    <property type="entry name" value="PHD_SF"/>
    <property type="match status" value="1"/>
</dbReference>
<reference evidence="1" key="1">
    <citation type="journal article" date="2019" name="bioRxiv">
        <title>The Genome of the Zebra Mussel, Dreissena polymorpha: A Resource for Invasive Species Research.</title>
        <authorList>
            <person name="McCartney M.A."/>
            <person name="Auch B."/>
            <person name="Kono T."/>
            <person name="Mallez S."/>
            <person name="Zhang Y."/>
            <person name="Obille A."/>
            <person name="Becker A."/>
            <person name="Abrahante J.E."/>
            <person name="Garbe J."/>
            <person name="Badalamenti J.P."/>
            <person name="Herman A."/>
            <person name="Mangelson H."/>
            <person name="Liachko I."/>
            <person name="Sullivan S."/>
            <person name="Sone E.D."/>
            <person name="Koren S."/>
            <person name="Silverstein K.A.T."/>
            <person name="Beckman K.B."/>
            <person name="Gohl D.M."/>
        </authorList>
    </citation>
    <scope>NUCLEOTIDE SEQUENCE</scope>
    <source>
        <strain evidence="1">Duluth1</strain>
        <tissue evidence="1">Whole animal</tissue>
    </source>
</reference>
<keyword evidence="2" id="KW-1185">Reference proteome</keyword>
<dbReference type="SUPFAM" id="SSF57903">
    <property type="entry name" value="FYVE/PHD zinc finger"/>
    <property type="match status" value="1"/>
</dbReference>
<gene>
    <name evidence="1" type="ORF">DPMN_071075</name>
</gene>
<dbReference type="InterPro" id="IPR011011">
    <property type="entry name" value="Znf_FYVE_PHD"/>
</dbReference>
<dbReference type="Proteomes" id="UP000828390">
    <property type="component" value="Unassembled WGS sequence"/>
</dbReference>
<comment type="caution">
    <text evidence="1">The sequence shown here is derived from an EMBL/GenBank/DDBJ whole genome shotgun (WGS) entry which is preliminary data.</text>
</comment>
<proteinExistence type="predicted"/>
<organism evidence="1 2">
    <name type="scientific">Dreissena polymorpha</name>
    <name type="common">Zebra mussel</name>
    <name type="synonym">Mytilus polymorpha</name>
    <dbReference type="NCBI Taxonomy" id="45954"/>
    <lineage>
        <taxon>Eukaryota</taxon>
        <taxon>Metazoa</taxon>
        <taxon>Spiralia</taxon>
        <taxon>Lophotrochozoa</taxon>
        <taxon>Mollusca</taxon>
        <taxon>Bivalvia</taxon>
        <taxon>Autobranchia</taxon>
        <taxon>Heteroconchia</taxon>
        <taxon>Euheterodonta</taxon>
        <taxon>Imparidentia</taxon>
        <taxon>Neoheterodontei</taxon>
        <taxon>Myida</taxon>
        <taxon>Dreissenoidea</taxon>
        <taxon>Dreissenidae</taxon>
        <taxon>Dreissena</taxon>
    </lineage>
</organism>